<feature type="non-terminal residue" evidence="2">
    <location>
        <position position="1"/>
    </location>
</feature>
<sequence>LPENLPIIAIIMCPDMALVGLQNHLRQAEEEWLAMRTALEFISRSRNIVSPLDTFSRIFSSDLIDVIKPTAPSEWLRPIMIVPKKSGGIQLIVVVDKKECEGGLTTNLDVTAMLSRTPHGSSCPVEEHIAYKMEKRAILKKRSAEEAKTIPQIHDEEAASISAEPSTFSQFPFFREDRSAMILFLRLNLQEQVFLLTQNASKHIPVFSTADNIRLLAAMKTLGLDGIAKVVPQWYQQLFTIHVFAAGKLVPVVYCLCTAEDIGTYGYIFQALIDKAAVLEVDLNPDTIICDFETALIPAIRGYFPNTRVQGCYFHFCQTVHKKVSELELKTRYGTEEETRKKIRMLLATAFLLDVMQTLMNQLLSRNRAAGSIRQRSSRYAEKQQRFMIYIWMNTPAAGVPWSGCRGTLSTNLEATEVIRSSEHAKSCPVKPHAFYHYQQLADGGPQKIRDR</sequence>
<dbReference type="Pfam" id="PF10551">
    <property type="entry name" value="MULE"/>
    <property type="match status" value="1"/>
</dbReference>
<evidence type="ECO:0000313" key="2">
    <source>
        <dbReference type="EMBL" id="KRY29050.1"/>
    </source>
</evidence>
<dbReference type="InterPro" id="IPR018289">
    <property type="entry name" value="MULE_transposase_dom"/>
</dbReference>
<accession>A0A0V1AWJ2</accession>
<organism evidence="2 3">
    <name type="scientific">Trichinella spiralis</name>
    <name type="common">Trichina worm</name>
    <dbReference type="NCBI Taxonomy" id="6334"/>
    <lineage>
        <taxon>Eukaryota</taxon>
        <taxon>Metazoa</taxon>
        <taxon>Ecdysozoa</taxon>
        <taxon>Nematoda</taxon>
        <taxon>Enoplea</taxon>
        <taxon>Dorylaimia</taxon>
        <taxon>Trichinellida</taxon>
        <taxon>Trichinellidae</taxon>
        <taxon>Trichinella</taxon>
    </lineage>
</organism>
<dbReference type="OrthoDB" id="6154864at2759"/>
<dbReference type="eggNOG" id="ENOG502S4S7">
    <property type="taxonomic scope" value="Eukaryota"/>
</dbReference>
<name>A0A0V1AWJ2_TRISP</name>
<evidence type="ECO:0000313" key="3">
    <source>
        <dbReference type="Proteomes" id="UP000054776"/>
    </source>
</evidence>
<keyword evidence="3" id="KW-1185">Reference proteome</keyword>
<comment type="caution">
    <text evidence="2">The sequence shown here is derived from an EMBL/GenBank/DDBJ whole genome shotgun (WGS) entry which is preliminary data.</text>
</comment>
<dbReference type="PANTHER" id="PTHR47160">
    <property type="entry name" value="PUTATIVE-RELATED"/>
    <property type="match status" value="1"/>
</dbReference>
<reference evidence="2 3" key="1">
    <citation type="submission" date="2015-01" db="EMBL/GenBank/DDBJ databases">
        <title>Evolution of Trichinella species and genotypes.</title>
        <authorList>
            <person name="Korhonen P.K."/>
            <person name="Edoardo P."/>
            <person name="Giuseppe L.R."/>
            <person name="Gasser R.B."/>
        </authorList>
    </citation>
    <scope>NUCLEOTIDE SEQUENCE [LARGE SCALE GENOMIC DNA]</scope>
    <source>
        <strain evidence="2">ISS3</strain>
    </source>
</reference>
<feature type="domain" description="MULE transposase" evidence="1">
    <location>
        <begin position="237"/>
        <end position="318"/>
    </location>
</feature>
<protein>
    <recommendedName>
        <fullName evidence="1">MULE transposase domain-containing protein</fullName>
    </recommendedName>
</protein>
<dbReference type="PANTHER" id="PTHR47160:SF10">
    <property type="entry name" value="MULE TRANSPOSASE DOMAIN-CONTAINING PROTEIN"/>
    <property type="match status" value="1"/>
</dbReference>
<dbReference type="AlphaFoldDB" id="A0A0V1AWJ2"/>
<proteinExistence type="predicted"/>
<dbReference type="Proteomes" id="UP000054776">
    <property type="component" value="Unassembled WGS sequence"/>
</dbReference>
<dbReference type="InParanoid" id="A0A0V1AWJ2"/>
<gene>
    <name evidence="2" type="ORF">T01_7904</name>
</gene>
<evidence type="ECO:0000259" key="1">
    <source>
        <dbReference type="Pfam" id="PF10551"/>
    </source>
</evidence>
<dbReference type="EMBL" id="JYDH01000182">
    <property type="protein sequence ID" value="KRY29050.1"/>
    <property type="molecule type" value="Genomic_DNA"/>
</dbReference>